<feature type="region of interest" description="Disordered" evidence="1">
    <location>
        <begin position="211"/>
        <end position="233"/>
    </location>
</feature>
<reference evidence="2 3" key="1">
    <citation type="journal article" date="2015" name="Genome Biol. Evol.">
        <title>Phylogenomic analyses indicate that early fungi evolved digesting cell walls of algal ancestors of land plants.</title>
        <authorList>
            <person name="Chang Y."/>
            <person name="Wang S."/>
            <person name="Sekimoto S."/>
            <person name="Aerts A.L."/>
            <person name="Choi C."/>
            <person name="Clum A."/>
            <person name="LaButti K.M."/>
            <person name="Lindquist E.A."/>
            <person name="Yee Ngan C."/>
            <person name="Ohm R.A."/>
            <person name="Salamov A.A."/>
            <person name="Grigoriev I.V."/>
            <person name="Spatafora J.W."/>
            <person name="Berbee M.L."/>
        </authorList>
    </citation>
    <scope>NUCLEOTIDE SEQUENCE [LARGE SCALE GENOMIC DNA]</scope>
    <source>
        <strain evidence="2 3">JEL478</strain>
    </source>
</reference>
<feature type="region of interest" description="Disordered" evidence="1">
    <location>
        <begin position="1"/>
        <end position="57"/>
    </location>
</feature>
<name>A0A139A1C1_GONPJ</name>
<sequence length="1069" mass="113989">MGDESEDSKSLELKDGSQSMSSDDDRYRASGNQRTSDSAKMMGGTQFLAGNSRGAGGMDNDQYEIEDDDESAFSDDGYQKAMTDGYQPILDGRKVLVFERPSKGLKEPFPNLLESLKSRALASGGSLSDPISFLFSPDVTQLLDSDRLPGTGALLGMNPINSLIWKKDWGREQTKHLIFQFNASGQHNGAGEVASLSFEPGMTIEIVSRQFTPPDNISPGKGRKGARTRIPAKHQDARIIRPVAPLRYQLVDSEAASPDPSLSVFELAPLPTSPTFLSSRGMDSPPPIPEPSRNGANAATLTIHAPSCTVVLDMPFYPRWSRSGSRRDDDNMWVFSIRCLRSGVHSGPLGSLGQDGSVLDCGSGSGTTGSGFRVSNPVRITTTRARKRAEDMDDGGANGTVSRPGEGRLSRLLDLGHLSTGALRSMGGTATQQPPNVKGNVGKRGGSFRVPSRTLPSHSRSVSYTVPLEPDQMPNQPLVGSSQLGTALGTSGLSKKVGSITLGSKRDLNAMLSEGMEQSHVSYGAQQQQIFPMDIVQPNYLVPGSENVQYVTVQGTMDHQTGVVPSHVAGGAGQGDAGQPSSTPQNRVAFKTDRVYEAIQPYVPTMEDETLIDVGHQVFLIEVYADGWCRILNYVTGMEGIVPLGLLGESRAPSVSPRVPNLGPLDGAQDRKHIDVGPSPPAPTSVRNRTMASLQSTTLVPQQLLQTIPEPLYQPQPTFIPQNPGQSFGNIQFVNTASLGDSLQQQQLQQQQQQQILLASGSIKQPMGPPPPLVPGSVTIRSIRTPRKTQNQQLHSQSVLLQQQEPTIQSLQLNGGHTVAVVAQPGGLVSVPGQSIRLVGSTTLPTRPGSKVLQPSGTMDLGQGNLVTLVTGSSGQAFEIIDNSIDTGSLKRRKTEQVSADMGVFAAPSSAVVSPDVGPRNASLTFGKVANPISGSVFSPTSPNDPQSGNNMVYTYVQTTQNTHLNVLPTQQLHGGVALQLQPQGHSDPSQPFYNQMLDPSAFSFNPSDPFRGSNQGDAQFLLPAASAQSSNGSTTYLFGGVQTPGGTVYGQYPNTGTPGEFERLFRRV</sequence>
<dbReference type="AlphaFoldDB" id="A0A139A1C1"/>
<feature type="compositionally biased region" description="Basic residues" evidence="1">
    <location>
        <begin position="221"/>
        <end position="232"/>
    </location>
</feature>
<gene>
    <name evidence="2" type="ORF">M427DRAFT_159057</name>
</gene>
<dbReference type="InterPro" id="IPR036028">
    <property type="entry name" value="SH3-like_dom_sf"/>
</dbReference>
<dbReference type="Proteomes" id="UP000070544">
    <property type="component" value="Unassembled WGS sequence"/>
</dbReference>
<dbReference type="Gene3D" id="2.30.30.40">
    <property type="entry name" value="SH3 Domains"/>
    <property type="match status" value="1"/>
</dbReference>
<protein>
    <recommendedName>
        <fullName evidence="4">SH3 domain-containing protein</fullName>
    </recommendedName>
</protein>
<evidence type="ECO:0008006" key="4">
    <source>
        <dbReference type="Google" id="ProtNLM"/>
    </source>
</evidence>
<proteinExistence type="predicted"/>
<feature type="region of interest" description="Disordered" evidence="1">
    <location>
        <begin position="425"/>
        <end position="460"/>
    </location>
</feature>
<evidence type="ECO:0000256" key="1">
    <source>
        <dbReference type="SAM" id="MobiDB-lite"/>
    </source>
</evidence>
<dbReference type="EMBL" id="KQ965820">
    <property type="protein sequence ID" value="KXS10552.1"/>
    <property type="molecule type" value="Genomic_DNA"/>
</dbReference>
<evidence type="ECO:0000313" key="2">
    <source>
        <dbReference type="EMBL" id="KXS10552.1"/>
    </source>
</evidence>
<feature type="region of interest" description="Disordered" evidence="1">
    <location>
        <begin position="665"/>
        <end position="687"/>
    </location>
</feature>
<feature type="region of interest" description="Disordered" evidence="1">
    <location>
        <begin position="386"/>
        <end position="407"/>
    </location>
</feature>
<dbReference type="OrthoDB" id="10679618at2759"/>
<accession>A0A139A1C1</accession>
<evidence type="ECO:0000313" key="3">
    <source>
        <dbReference type="Proteomes" id="UP000070544"/>
    </source>
</evidence>
<keyword evidence="3" id="KW-1185">Reference proteome</keyword>
<organism evidence="2 3">
    <name type="scientific">Gonapodya prolifera (strain JEL478)</name>
    <name type="common">Monoblepharis prolifera</name>
    <dbReference type="NCBI Taxonomy" id="1344416"/>
    <lineage>
        <taxon>Eukaryota</taxon>
        <taxon>Fungi</taxon>
        <taxon>Fungi incertae sedis</taxon>
        <taxon>Chytridiomycota</taxon>
        <taxon>Chytridiomycota incertae sedis</taxon>
        <taxon>Monoblepharidomycetes</taxon>
        <taxon>Monoblepharidales</taxon>
        <taxon>Gonapodyaceae</taxon>
        <taxon>Gonapodya</taxon>
    </lineage>
</organism>
<dbReference type="SUPFAM" id="SSF50044">
    <property type="entry name" value="SH3-domain"/>
    <property type="match status" value="1"/>
</dbReference>